<accession>A0AAN8NGI9</accession>
<gene>
    <name evidence="3" type="ORF">TWF506_003392</name>
</gene>
<evidence type="ECO:0000313" key="3">
    <source>
        <dbReference type="EMBL" id="KAK6500624.1"/>
    </source>
</evidence>
<keyword evidence="2" id="KW-0812">Transmembrane</keyword>
<evidence type="ECO:0000256" key="2">
    <source>
        <dbReference type="SAM" id="Phobius"/>
    </source>
</evidence>
<keyword evidence="2" id="KW-1133">Transmembrane helix</keyword>
<comment type="caution">
    <text evidence="3">The sequence shown here is derived from an EMBL/GenBank/DDBJ whole genome shotgun (WGS) entry which is preliminary data.</text>
</comment>
<keyword evidence="4" id="KW-1185">Reference proteome</keyword>
<keyword evidence="2" id="KW-0472">Membrane</keyword>
<evidence type="ECO:0000313" key="4">
    <source>
        <dbReference type="Proteomes" id="UP001307849"/>
    </source>
</evidence>
<feature type="transmembrane region" description="Helical" evidence="2">
    <location>
        <begin position="162"/>
        <end position="183"/>
    </location>
</feature>
<feature type="region of interest" description="Disordered" evidence="1">
    <location>
        <begin position="107"/>
        <end position="149"/>
    </location>
</feature>
<reference evidence="3 4" key="1">
    <citation type="submission" date="2019-10" db="EMBL/GenBank/DDBJ databases">
        <authorList>
            <person name="Palmer J.M."/>
        </authorList>
    </citation>
    <scope>NUCLEOTIDE SEQUENCE [LARGE SCALE GENOMIC DNA]</scope>
    <source>
        <strain evidence="3 4">TWF506</strain>
    </source>
</reference>
<dbReference type="AlphaFoldDB" id="A0AAN8NGI9"/>
<dbReference type="EMBL" id="JAVHJM010000012">
    <property type="protein sequence ID" value="KAK6500624.1"/>
    <property type="molecule type" value="Genomic_DNA"/>
</dbReference>
<proteinExistence type="predicted"/>
<organism evidence="3 4">
    <name type="scientific">Arthrobotrys conoides</name>
    <dbReference type="NCBI Taxonomy" id="74498"/>
    <lineage>
        <taxon>Eukaryota</taxon>
        <taxon>Fungi</taxon>
        <taxon>Dikarya</taxon>
        <taxon>Ascomycota</taxon>
        <taxon>Pezizomycotina</taxon>
        <taxon>Orbiliomycetes</taxon>
        <taxon>Orbiliales</taxon>
        <taxon>Orbiliaceae</taxon>
        <taxon>Arthrobotrys</taxon>
    </lineage>
</organism>
<protein>
    <submittedName>
        <fullName evidence="3">Uncharacterized protein</fullName>
    </submittedName>
</protein>
<evidence type="ECO:0000256" key="1">
    <source>
        <dbReference type="SAM" id="MobiDB-lite"/>
    </source>
</evidence>
<dbReference type="Proteomes" id="UP001307849">
    <property type="component" value="Unassembled WGS sequence"/>
</dbReference>
<name>A0AAN8NGI9_9PEZI</name>
<sequence length="184" mass="19767">MTTGGWVGDVNTRSVLVVREVLRGSGGLGVVGTGFGLDFGLDLRNLDVNVLHVEVVRVMVDGMELLLTWVSANWQRTSGRLGSGMGGLSLTVMSGVFSEVTSEAVSSPVAEEDSSVQEDEEPELELESEDEEEDEELEELEEESEPFPRAATVATPAKNLSLFLSLISLSSTFFSSLSFASFVL</sequence>
<feature type="compositionally biased region" description="Acidic residues" evidence="1">
    <location>
        <begin position="110"/>
        <end position="145"/>
    </location>
</feature>